<dbReference type="InterPro" id="IPR013766">
    <property type="entry name" value="Thioredoxin_domain"/>
</dbReference>
<dbReference type="Pfam" id="PF14559">
    <property type="entry name" value="TPR_19"/>
    <property type="match status" value="1"/>
</dbReference>
<keyword evidence="3" id="KW-0249">Electron transport</keyword>
<dbReference type="CDD" id="cd02947">
    <property type="entry name" value="TRX_family"/>
    <property type="match status" value="1"/>
</dbReference>
<evidence type="ECO:0000313" key="9">
    <source>
        <dbReference type="EMBL" id="BAT26501.1"/>
    </source>
</evidence>
<dbReference type="InterPro" id="IPR036249">
    <property type="entry name" value="Thioredoxin-like_sf"/>
</dbReference>
<dbReference type="EMBL" id="LC066372">
    <property type="protein sequence ID" value="BAT26501.1"/>
    <property type="molecule type" value="Genomic_DNA"/>
</dbReference>
<evidence type="ECO:0000259" key="8">
    <source>
        <dbReference type="PROSITE" id="PS51352"/>
    </source>
</evidence>
<feature type="domain" description="Thioredoxin" evidence="8">
    <location>
        <begin position="37"/>
        <end position="169"/>
    </location>
</feature>
<evidence type="ECO:0000256" key="7">
    <source>
        <dbReference type="SAM" id="MobiDB-lite"/>
    </source>
</evidence>
<dbReference type="GO" id="GO:0006950">
    <property type="term" value="P:response to stress"/>
    <property type="evidence" value="ECO:0007669"/>
    <property type="project" value="UniProtKB-ARBA"/>
</dbReference>
<dbReference type="AlphaFoldDB" id="A0A0P0YY89"/>
<dbReference type="InterPro" id="IPR011990">
    <property type="entry name" value="TPR-like_helical_dom_sf"/>
</dbReference>
<accession>A0A0P0YY89</accession>
<evidence type="ECO:0000256" key="5">
    <source>
        <dbReference type="ARBA" id="ARBA00023284"/>
    </source>
</evidence>
<dbReference type="PANTHER" id="PTHR45663">
    <property type="entry name" value="GEO12009P1"/>
    <property type="match status" value="1"/>
</dbReference>
<dbReference type="InterPro" id="IPR017937">
    <property type="entry name" value="Thioredoxin_CS"/>
</dbReference>
<comment type="similarity">
    <text evidence="1">Belongs to the thioredoxin family.</text>
</comment>
<dbReference type="SUPFAM" id="SSF48452">
    <property type="entry name" value="TPR-like"/>
    <property type="match status" value="1"/>
</dbReference>
<dbReference type="NCBIfam" id="TIGR01068">
    <property type="entry name" value="thioredoxin"/>
    <property type="match status" value="1"/>
</dbReference>
<dbReference type="PROSITE" id="PS00194">
    <property type="entry name" value="THIOREDOXIN_1"/>
    <property type="match status" value="1"/>
</dbReference>
<protein>
    <recommendedName>
        <fullName evidence="6">Thioredoxin</fullName>
    </recommendedName>
</protein>
<evidence type="ECO:0000256" key="4">
    <source>
        <dbReference type="ARBA" id="ARBA00023157"/>
    </source>
</evidence>
<evidence type="ECO:0000256" key="1">
    <source>
        <dbReference type="ARBA" id="ARBA00008987"/>
    </source>
</evidence>
<organism evidence="9">
    <name type="scientific">Aurantimonas coralicida</name>
    <dbReference type="NCBI Taxonomy" id="182270"/>
    <lineage>
        <taxon>Bacteria</taxon>
        <taxon>Pseudomonadati</taxon>
        <taxon>Pseudomonadota</taxon>
        <taxon>Alphaproteobacteria</taxon>
        <taxon>Hyphomicrobiales</taxon>
        <taxon>Aurantimonadaceae</taxon>
        <taxon>Aurantimonas</taxon>
    </lineage>
</organism>
<dbReference type="PANTHER" id="PTHR45663:SF11">
    <property type="entry name" value="GEO12009P1"/>
    <property type="match status" value="1"/>
</dbReference>
<dbReference type="InterPro" id="IPR005746">
    <property type="entry name" value="Thioredoxin"/>
</dbReference>
<dbReference type="GO" id="GO:0005829">
    <property type="term" value="C:cytosol"/>
    <property type="evidence" value="ECO:0007669"/>
    <property type="project" value="TreeGrafter"/>
</dbReference>
<dbReference type="Pfam" id="PF00085">
    <property type="entry name" value="Thioredoxin"/>
    <property type="match status" value="1"/>
</dbReference>
<sequence>MSDNPYAPYGGTSYGGYGQQSTTPAAPSAAAPRQPAAPAAPAAPTTTLQGFGDASAPAAADLVKDTTTAQFPADVIQESRNQPVLVDFWAPWCGPCKQLTPILERAVAAAGGKVKLVKMNIDDHPSIAGQLGVQSIPAVFAFVGGQPVDGFMGALPESEIKAFIDRVTKGQGGSGNDPVAQAMEQANQLLADGDAGGAAQIFGAVLQHEPGHAGATGGLAECYLATGDAARAKALIDQYDVAGEGKTEDPAVEAVRTKLKLAEEIAQLGDPVLLQQRIESDPDDHRARYDLALIAQAKGDRQTAAGHLLEIIRRDRSFDDDAARTKLLEFFQAWGPTDPATKDARRRLSGLLFS</sequence>
<dbReference type="Gene3D" id="1.25.40.10">
    <property type="entry name" value="Tetratricopeptide repeat domain"/>
    <property type="match status" value="2"/>
</dbReference>
<dbReference type="Pfam" id="PF14561">
    <property type="entry name" value="TPR_20"/>
    <property type="match status" value="1"/>
</dbReference>
<feature type="compositionally biased region" description="Low complexity" evidence="7">
    <location>
        <begin position="19"/>
        <end position="47"/>
    </location>
</feature>
<evidence type="ECO:0000256" key="2">
    <source>
        <dbReference type="ARBA" id="ARBA00022448"/>
    </source>
</evidence>
<evidence type="ECO:0000256" key="6">
    <source>
        <dbReference type="NCBIfam" id="TIGR01068"/>
    </source>
</evidence>
<keyword evidence="2" id="KW-0813">Transport</keyword>
<feature type="region of interest" description="Disordered" evidence="7">
    <location>
        <begin position="1"/>
        <end position="51"/>
    </location>
</feature>
<dbReference type="RefSeq" id="WP_024351949.1">
    <property type="nucleotide sequence ID" value="NZ_BBWN01000042.1"/>
</dbReference>
<dbReference type="GO" id="GO:0015035">
    <property type="term" value="F:protein-disulfide reductase activity"/>
    <property type="evidence" value="ECO:0007669"/>
    <property type="project" value="UniProtKB-UniRule"/>
</dbReference>
<name>A0A0P0YY89_9HYPH</name>
<dbReference type="PRINTS" id="PR00421">
    <property type="entry name" value="THIOREDOXIN"/>
</dbReference>
<keyword evidence="5" id="KW-0676">Redox-active center</keyword>
<evidence type="ECO:0000256" key="3">
    <source>
        <dbReference type="ARBA" id="ARBA00022982"/>
    </source>
</evidence>
<dbReference type="SUPFAM" id="SSF52833">
    <property type="entry name" value="Thioredoxin-like"/>
    <property type="match status" value="1"/>
</dbReference>
<dbReference type="Gene3D" id="3.40.30.10">
    <property type="entry name" value="Glutaredoxin"/>
    <property type="match status" value="1"/>
</dbReference>
<proteinExistence type="inferred from homology"/>
<keyword evidence="4" id="KW-1015">Disulfide bond</keyword>
<dbReference type="GO" id="GO:0045454">
    <property type="term" value="P:cell redox homeostasis"/>
    <property type="evidence" value="ECO:0007669"/>
    <property type="project" value="TreeGrafter"/>
</dbReference>
<dbReference type="FunFam" id="3.40.30.10:FF:000001">
    <property type="entry name" value="Thioredoxin"/>
    <property type="match status" value="1"/>
</dbReference>
<dbReference type="PROSITE" id="PS51352">
    <property type="entry name" value="THIOREDOXIN_2"/>
    <property type="match status" value="1"/>
</dbReference>
<reference evidence="9" key="1">
    <citation type="journal article" date="2015" name="Proc. Natl. Acad. Sci. U.S.A.">
        <title>Bacterial clade with the ribosomal RNA operon on a small plasmid rather than the chromosome.</title>
        <authorList>
            <person name="Anda M."/>
            <person name="Ohtsubo Y."/>
            <person name="Okubo T."/>
            <person name="Sugawara M."/>
            <person name="Nagata Y."/>
            <person name="Tsuda M."/>
            <person name="Minamisawa K."/>
            <person name="Mitsui H."/>
        </authorList>
    </citation>
    <scope>NUCLEOTIDE SEQUENCE</scope>
    <source>
        <strain evidence="9">DSM 14790</strain>
    </source>
</reference>